<reference evidence="2 3" key="1">
    <citation type="submission" date="2023-07" db="EMBL/GenBank/DDBJ databases">
        <title>Sequencing the genomes of 1000 actinobacteria strains.</title>
        <authorList>
            <person name="Klenk H.-P."/>
        </authorList>
    </citation>
    <scope>NUCLEOTIDE SEQUENCE [LARGE SCALE GENOMIC DNA]</scope>
    <source>
        <strain evidence="2 3">DSM 44709</strain>
    </source>
</reference>
<dbReference type="InterPro" id="IPR001387">
    <property type="entry name" value="Cro/C1-type_HTH"/>
</dbReference>
<dbReference type="AlphaFoldDB" id="A0AAE3W2G9"/>
<dbReference type="PROSITE" id="PS50943">
    <property type="entry name" value="HTH_CROC1"/>
    <property type="match status" value="1"/>
</dbReference>
<protein>
    <submittedName>
        <fullName evidence="2">Transcriptional regulator with XRE-family HTH domain</fullName>
    </submittedName>
</protein>
<feature type="domain" description="HTH cro/C1-type" evidence="1">
    <location>
        <begin position="34"/>
        <end position="88"/>
    </location>
</feature>
<dbReference type="Proteomes" id="UP001240236">
    <property type="component" value="Unassembled WGS sequence"/>
</dbReference>
<dbReference type="RefSeq" id="WP_307242782.1">
    <property type="nucleotide sequence ID" value="NZ_JAUSUZ010000001.1"/>
</dbReference>
<name>A0AAE3W2G9_9ACTN</name>
<dbReference type="CDD" id="cd00093">
    <property type="entry name" value="HTH_XRE"/>
    <property type="match status" value="1"/>
</dbReference>
<dbReference type="Gene3D" id="1.10.260.40">
    <property type="entry name" value="lambda repressor-like DNA-binding domains"/>
    <property type="match status" value="1"/>
</dbReference>
<evidence type="ECO:0000313" key="2">
    <source>
        <dbReference type="EMBL" id="MDQ0368301.1"/>
    </source>
</evidence>
<accession>A0AAE3W2G9</accession>
<proteinExistence type="predicted"/>
<dbReference type="EMBL" id="JAUSUZ010000001">
    <property type="protein sequence ID" value="MDQ0368301.1"/>
    <property type="molecule type" value="Genomic_DNA"/>
</dbReference>
<dbReference type="SUPFAM" id="SSF47413">
    <property type="entry name" value="lambda repressor-like DNA-binding domains"/>
    <property type="match status" value="1"/>
</dbReference>
<dbReference type="InterPro" id="IPR010982">
    <property type="entry name" value="Lambda_DNA-bd_dom_sf"/>
</dbReference>
<sequence length="196" mass="21681">MTKAKVRRRRRAVGYGRPVVRGGSGGGFPVAGLVRRARRMSDMSQRDLARWAEVSAGAVARVESGGLAPSLALLERMLGVTGLRLVVVDPDGRIVQPMGVWDETYDGAGRRYPAHLSTILDPRPGEWWGDQYGLARPPETFHRSPELRERQRRRSQWEVRVAQFRNVPPPPVCTVWREDGRPATVIGDGPPGIADG</sequence>
<organism evidence="2 3">
    <name type="scientific">Catenuloplanes indicus</name>
    <dbReference type="NCBI Taxonomy" id="137267"/>
    <lineage>
        <taxon>Bacteria</taxon>
        <taxon>Bacillati</taxon>
        <taxon>Actinomycetota</taxon>
        <taxon>Actinomycetes</taxon>
        <taxon>Micromonosporales</taxon>
        <taxon>Micromonosporaceae</taxon>
        <taxon>Catenuloplanes</taxon>
    </lineage>
</organism>
<dbReference type="SMART" id="SM00530">
    <property type="entry name" value="HTH_XRE"/>
    <property type="match status" value="1"/>
</dbReference>
<comment type="caution">
    <text evidence="2">The sequence shown here is derived from an EMBL/GenBank/DDBJ whole genome shotgun (WGS) entry which is preliminary data.</text>
</comment>
<dbReference type="Pfam" id="PF13560">
    <property type="entry name" value="HTH_31"/>
    <property type="match status" value="1"/>
</dbReference>
<gene>
    <name evidence="2" type="ORF">J2S42_004970</name>
</gene>
<evidence type="ECO:0000313" key="3">
    <source>
        <dbReference type="Proteomes" id="UP001240236"/>
    </source>
</evidence>
<evidence type="ECO:0000259" key="1">
    <source>
        <dbReference type="PROSITE" id="PS50943"/>
    </source>
</evidence>
<dbReference type="GO" id="GO:0003677">
    <property type="term" value="F:DNA binding"/>
    <property type="evidence" value="ECO:0007669"/>
    <property type="project" value="InterPro"/>
</dbReference>
<keyword evidence="3" id="KW-1185">Reference proteome</keyword>